<dbReference type="Proteomes" id="UP000824109">
    <property type="component" value="Unassembled WGS sequence"/>
</dbReference>
<evidence type="ECO:0000256" key="7">
    <source>
        <dbReference type="ARBA" id="ARBA00023014"/>
    </source>
</evidence>
<evidence type="ECO:0000256" key="3">
    <source>
        <dbReference type="ARBA" id="ARBA00022723"/>
    </source>
</evidence>
<dbReference type="Gene3D" id="3.30.70.20">
    <property type="match status" value="1"/>
</dbReference>
<dbReference type="GO" id="GO:0046872">
    <property type="term" value="F:metal ion binding"/>
    <property type="evidence" value="ECO:0007669"/>
    <property type="project" value="UniProtKB-KW"/>
</dbReference>
<evidence type="ECO:0000256" key="6">
    <source>
        <dbReference type="ARBA" id="ARBA00023004"/>
    </source>
</evidence>
<keyword evidence="1" id="KW-0813">Transport</keyword>
<evidence type="ECO:0000256" key="5">
    <source>
        <dbReference type="ARBA" id="ARBA00022982"/>
    </source>
</evidence>
<accession>A0A9D1MC52</accession>
<evidence type="ECO:0000259" key="8">
    <source>
        <dbReference type="PROSITE" id="PS51379"/>
    </source>
</evidence>
<reference evidence="9" key="2">
    <citation type="journal article" date="2021" name="PeerJ">
        <title>Extensive microbial diversity within the chicken gut microbiome revealed by metagenomics and culture.</title>
        <authorList>
            <person name="Gilroy R."/>
            <person name="Ravi A."/>
            <person name="Getino M."/>
            <person name="Pursley I."/>
            <person name="Horton D.L."/>
            <person name="Alikhan N.F."/>
            <person name="Baker D."/>
            <person name="Gharbi K."/>
            <person name="Hall N."/>
            <person name="Watson M."/>
            <person name="Adriaenssens E.M."/>
            <person name="Foster-Nyarko E."/>
            <person name="Jarju S."/>
            <person name="Secka A."/>
            <person name="Antonio M."/>
            <person name="Oren A."/>
            <person name="Chaudhuri R.R."/>
            <person name="La Ragione R."/>
            <person name="Hildebrand F."/>
            <person name="Pallen M.J."/>
        </authorList>
    </citation>
    <scope>NUCLEOTIDE SEQUENCE</scope>
    <source>
        <strain evidence="9">USAMLcec3-3695</strain>
    </source>
</reference>
<comment type="caution">
    <text evidence="9">The sequence shown here is derived from an EMBL/GenBank/DDBJ whole genome shotgun (WGS) entry which is preliminary data.</text>
</comment>
<dbReference type="AlphaFoldDB" id="A0A9D1MC52"/>
<dbReference type="EMBL" id="DVNB01000075">
    <property type="protein sequence ID" value="HIU57556.1"/>
    <property type="molecule type" value="Genomic_DNA"/>
</dbReference>
<evidence type="ECO:0000256" key="4">
    <source>
        <dbReference type="ARBA" id="ARBA00022737"/>
    </source>
</evidence>
<keyword evidence="6" id="KW-0408">Iron</keyword>
<reference evidence="9" key="1">
    <citation type="submission" date="2020-10" db="EMBL/GenBank/DDBJ databases">
        <authorList>
            <person name="Gilroy R."/>
        </authorList>
    </citation>
    <scope>NUCLEOTIDE SEQUENCE</scope>
    <source>
        <strain evidence="9">USAMLcec3-3695</strain>
    </source>
</reference>
<name>A0A9D1MC52_9FIRM</name>
<feature type="domain" description="4Fe-4S ferredoxin-type" evidence="8">
    <location>
        <begin position="3"/>
        <end position="33"/>
    </location>
</feature>
<evidence type="ECO:0000313" key="10">
    <source>
        <dbReference type="Proteomes" id="UP000824109"/>
    </source>
</evidence>
<dbReference type="Pfam" id="PF14697">
    <property type="entry name" value="Fer4_21"/>
    <property type="match status" value="1"/>
</dbReference>
<dbReference type="GO" id="GO:0051539">
    <property type="term" value="F:4 iron, 4 sulfur cluster binding"/>
    <property type="evidence" value="ECO:0007669"/>
    <property type="project" value="UniProtKB-KW"/>
</dbReference>
<dbReference type="InterPro" id="IPR017896">
    <property type="entry name" value="4Fe4S_Fe-S-bd"/>
</dbReference>
<evidence type="ECO:0000256" key="1">
    <source>
        <dbReference type="ARBA" id="ARBA00022448"/>
    </source>
</evidence>
<sequence length="107" mass="11436">MAKRYAFVKEKQCAACGACENACPRGAIAVYRGCFAAVDVSLCVGCGLCEKVCPANAVLIRDRKDEQLGMECSLEDKTNGACPMCSALATNVPYTPSIPLPSRRKKQ</sequence>
<evidence type="ECO:0000256" key="2">
    <source>
        <dbReference type="ARBA" id="ARBA00022485"/>
    </source>
</evidence>
<keyword evidence="7" id="KW-0411">Iron-sulfur</keyword>
<dbReference type="PROSITE" id="PS51379">
    <property type="entry name" value="4FE4S_FER_2"/>
    <property type="match status" value="2"/>
</dbReference>
<dbReference type="InterPro" id="IPR017900">
    <property type="entry name" value="4Fe4S_Fe_S_CS"/>
</dbReference>
<dbReference type="SUPFAM" id="SSF54862">
    <property type="entry name" value="4Fe-4S ferredoxins"/>
    <property type="match status" value="1"/>
</dbReference>
<dbReference type="PROSITE" id="PS00198">
    <property type="entry name" value="4FE4S_FER_1"/>
    <property type="match status" value="1"/>
</dbReference>
<dbReference type="PANTHER" id="PTHR43687:SF6">
    <property type="entry name" value="L-ASPARTATE SEMIALDEHYDE SULFURTRANSFERASE IRON-SULFUR SUBUNIT"/>
    <property type="match status" value="1"/>
</dbReference>
<keyword evidence="3" id="KW-0479">Metal-binding</keyword>
<evidence type="ECO:0000313" key="9">
    <source>
        <dbReference type="EMBL" id="HIU57556.1"/>
    </source>
</evidence>
<feature type="domain" description="4Fe-4S ferredoxin-type" evidence="8">
    <location>
        <begin position="34"/>
        <end position="63"/>
    </location>
</feature>
<keyword evidence="4" id="KW-0677">Repeat</keyword>
<organism evidence="9 10">
    <name type="scientific">Candidatus Ornithomonoglobus merdipullorum</name>
    <dbReference type="NCBI Taxonomy" id="2840895"/>
    <lineage>
        <taxon>Bacteria</taxon>
        <taxon>Bacillati</taxon>
        <taxon>Bacillota</taxon>
        <taxon>Clostridia</taxon>
        <taxon>Candidatus Ornithomonoglobus</taxon>
    </lineage>
</organism>
<dbReference type="PANTHER" id="PTHR43687">
    <property type="entry name" value="ADENYLYLSULFATE REDUCTASE, BETA SUBUNIT"/>
    <property type="match status" value="1"/>
</dbReference>
<gene>
    <name evidence="9" type="ORF">IAA61_07055</name>
</gene>
<proteinExistence type="predicted"/>
<protein>
    <submittedName>
        <fullName evidence="9">4Fe-4S binding protein</fullName>
    </submittedName>
</protein>
<keyword evidence="2" id="KW-0004">4Fe-4S</keyword>
<keyword evidence="5" id="KW-0249">Electron transport</keyword>
<dbReference type="InterPro" id="IPR050572">
    <property type="entry name" value="Fe-S_Ferredoxin"/>
</dbReference>